<dbReference type="Gene3D" id="3.30.2010.30">
    <property type="match status" value="1"/>
</dbReference>
<gene>
    <name evidence="13" type="primary">ABSGL_09913.1 scaffold 11783</name>
</gene>
<comment type="cofactor">
    <cofactor evidence="11">
        <name>Zn(2+)</name>
        <dbReference type="ChEBI" id="CHEBI:29105"/>
    </cofactor>
    <text evidence="11">Binds 1 zinc ion per subunit.</text>
</comment>
<dbReference type="GO" id="GO:0008270">
    <property type="term" value="F:zinc ion binding"/>
    <property type="evidence" value="ECO:0007669"/>
    <property type="project" value="InterPro"/>
</dbReference>
<evidence type="ECO:0000256" key="6">
    <source>
        <dbReference type="ARBA" id="ARBA00022801"/>
    </source>
</evidence>
<dbReference type="STRING" id="4829.A0A163K3Q7"/>
<dbReference type="InterPro" id="IPR034015">
    <property type="entry name" value="M1_LTA4H"/>
</dbReference>
<dbReference type="InterPro" id="IPR014782">
    <property type="entry name" value="Peptidase_M1_dom"/>
</dbReference>
<evidence type="ECO:0000313" key="14">
    <source>
        <dbReference type="Proteomes" id="UP000078561"/>
    </source>
</evidence>
<keyword evidence="8" id="KW-0482">Metalloprotease</keyword>
<dbReference type="GO" id="GO:0004301">
    <property type="term" value="F:epoxide hydrolase activity"/>
    <property type="evidence" value="ECO:0007669"/>
    <property type="project" value="TreeGrafter"/>
</dbReference>
<evidence type="ECO:0000256" key="5">
    <source>
        <dbReference type="ARBA" id="ARBA00022723"/>
    </source>
</evidence>
<feature type="binding site" evidence="11">
    <location>
        <position position="291"/>
    </location>
    <ligand>
        <name>Zn(2+)</name>
        <dbReference type="ChEBI" id="CHEBI:29105"/>
        <note>catalytic</note>
    </ligand>
</feature>
<dbReference type="InParanoid" id="A0A163K3Q7"/>
<keyword evidence="6" id="KW-0378">Hydrolase</keyword>
<dbReference type="PRINTS" id="PR00756">
    <property type="entry name" value="ALADIPTASE"/>
</dbReference>
<dbReference type="GO" id="GO:0004177">
    <property type="term" value="F:aminopeptidase activity"/>
    <property type="evidence" value="ECO:0007669"/>
    <property type="project" value="TreeGrafter"/>
</dbReference>
<evidence type="ECO:0000256" key="7">
    <source>
        <dbReference type="ARBA" id="ARBA00022833"/>
    </source>
</evidence>
<keyword evidence="3" id="KW-0963">Cytoplasm</keyword>
<keyword evidence="4" id="KW-0645">Protease</keyword>
<dbReference type="InterPro" id="IPR045357">
    <property type="entry name" value="Aminopeptidase_N-like_N"/>
</dbReference>
<dbReference type="OrthoDB" id="79562at2759"/>
<dbReference type="PANTHER" id="PTHR45726">
    <property type="entry name" value="LEUKOTRIENE A-4 HYDROLASE"/>
    <property type="match status" value="1"/>
</dbReference>
<comment type="similarity">
    <text evidence="2">Belongs to the peptidase M1 family.</text>
</comment>
<feature type="domain" description="Peptidase M1 leukotriene A4 hydrolase/aminopeptidase C-terminal" evidence="12">
    <location>
        <begin position="453"/>
        <end position="599"/>
    </location>
</feature>
<dbReference type="InterPro" id="IPR042097">
    <property type="entry name" value="Aminopeptidase_N-like_N_sf"/>
</dbReference>
<dbReference type="FunFam" id="2.60.40.1730:FF:000004">
    <property type="entry name" value="Leukotriene A(4) hydrolase"/>
    <property type="match status" value="1"/>
</dbReference>
<evidence type="ECO:0000256" key="9">
    <source>
        <dbReference type="PIRSR" id="PIRSR634015-1"/>
    </source>
</evidence>
<feature type="active site" description="Proton acceptor" evidence="9">
    <location>
        <position position="288"/>
    </location>
</feature>
<dbReference type="Gene3D" id="2.60.40.1730">
    <property type="entry name" value="tricorn interacting facor f3 domain"/>
    <property type="match status" value="1"/>
</dbReference>
<accession>A0A163K3Q7</accession>
<evidence type="ECO:0000256" key="8">
    <source>
        <dbReference type="ARBA" id="ARBA00023049"/>
    </source>
</evidence>
<dbReference type="GO" id="GO:0006508">
    <property type="term" value="P:proteolysis"/>
    <property type="evidence" value="ECO:0007669"/>
    <property type="project" value="UniProtKB-KW"/>
</dbReference>
<dbReference type="PANTHER" id="PTHR45726:SF3">
    <property type="entry name" value="LEUKOTRIENE A-4 HYDROLASE"/>
    <property type="match status" value="1"/>
</dbReference>
<keyword evidence="5 11" id="KW-0479">Metal-binding</keyword>
<dbReference type="Gene3D" id="1.10.390.10">
    <property type="entry name" value="Neutral Protease Domain 2"/>
    <property type="match status" value="1"/>
</dbReference>
<keyword evidence="14" id="KW-1185">Reference proteome</keyword>
<comment type="subcellular location">
    <subcellularLocation>
        <location evidence="1">Cytoplasm</location>
    </subcellularLocation>
</comment>
<dbReference type="AlphaFoldDB" id="A0A163K3Q7"/>
<dbReference type="InterPro" id="IPR038502">
    <property type="entry name" value="M1_LTA-4_hydro/amino_C_sf"/>
</dbReference>
<dbReference type="FunFam" id="3.30.2010.30:FF:000001">
    <property type="entry name" value="Leukotriene A(4) hydrolase"/>
    <property type="match status" value="1"/>
</dbReference>
<feature type="binding site" evidence="11">
    <location>
        <position position="310"/>
    </location>
    <ligand>
        <name>Zn(2+)</name>
        <dbReference type="ChEBI" id="CHEBI:29105"/>
        <note>catalytic</note>
    </ligand>
</feature>
<evidence type="ECO:0000256" key="11">
    <source>
        <dbReference type="PIRSR" id="PIRSR634015-3"/>
    </source>
</evidence>
<evidence type="ECO:0000256" key="10">
    <source>
        <dbReference type="PIRSR" id="PIRSR634015-2"/>
    </source>
</evidence>
<dbReference type="Pfam" id="PF17900">
    <property type="entry name" value="Peptidase_M1_N"/>
    <property type="match status" value="1"/>
</dbReference>
<evidence type="ECO:0000256" key="2">
    <source>
        <dbReference type="ARBA" id="ARBA00010136"/>
    </source>
</evidence>
<dbReference type="Pfam" id="PF09127">
    <property type="entry name" value="Leuk-A4-hydro_C"/>
    <property type="match status" value="1"/>
</dbReference>
<feature type="binding site" evidence="10">
    <location>
        <begin position="258"/>
        <end position="263"/>
    </location>
    <ligand>
        <name>a peptide</name>
        <dbReference type="ChEBI" id="CHEBI:60466"/>
    </ligand>
</feature>
<dbReference type="Proteomes" id="UP000078561">
    <property type="component" value="Unassembled WGS sequence"/>
</dbReference>
<evidence type="ECO:0000256" key="1">
    <source>
        <dbReference type="ARBA" id="ARBA00004496"/>
    </source>
</evidence>
<dbReference type="EMBL" id="LT554349">
    <property type="protein sequence ID" value="SAM04053.1"/>
    <property type="molecule type" value="Genomic_DNA"/>
</dbReference>
<evidence type="ECO:0000256" key="3">
    <source>
        <dbReference type="ARBA" id="ARBA00022490"/>
    </source>
</evidence>
<name>A0A163K3Q7_ABSGL</name>
<feature type="active site" description="Proton donor" evidence="9">
    <location>
        <position position="376"/>
    </location>
</feature>
<keyword evidence="7 11" id="KW-0862">Zinc</keyword>
<dbReference type="InterPro" id="IPR015211">
    <property type="entry name" value="Peptidase_M1_C"/>
</dbReference>
<dbReference type="InterPro" id="IPR001930">
    <property type="entry name" value="Peptidase_M1"/>
</dbReference>
<dbReference type="CDD" id="cd09599">
    <property type="entry name" value="M1_LTA4H"/>
    <property type="match status" value="1"/>
</dbReference>
<sequence length="601" mass="67339">MTDPSSLSNLHELTTTHLHLNWNISFEEKVIAGHVILDLKTLVDNVTQVVLDTSYLAIKEVTMNDASLQFDIAERHEALGSALTIQLPSALRINTSFQVKIVYATTDQCTAVQYLTPEQTLGKQHPYLFSQCQAIHARSFIPCQDSPSIKLTYSANVTSPLRVVMSALERGVSTTGRLSTYAFHQPTTMPTYLIAIASGNLTSRELSHRSQVWCEPEMIDAAAHEFEDTEKFLGVGEALLTPYDWSRYDLLILPPSFPYGGMENPCLTFVTPTLVAGDKSGVHTVIHEICHSWMGNLVTTKDWSHFWLNEGHTKFIERKIIGRLYGEKEAQLNCIIGWKALKESVELFGKDAKETVLQPDLSNGGDPDAFFSSVPYEGVVGGPTVFEPFVKSYVQHFASKSITTDDWKNYLYDYMERVHGQAMVDKLNTIDFATWIHSPGMPPVNPDTLFDASLAEACYTLANAWNNARESTDLSHFSAKDMASFTTAQKSVFLERLSDMSCLPHRLLEAMDGFYQLTAVRNSEIRFRWQLVCLKASYQPIYDPVVAFVTEQGRMKYVRPLYRQLNLASGGGAELARATFAKHKDFYHPIAGQLIAKDLGL</sequence>
<reference evidence="13" key="1">
    <citation type="submission" date="2016-04" db="EMBL/GenBank/DDBJ databases">
        <authorList>
            <person name="Evans L.H."/>
            <person name="Alamgir A."/>
            <person name="Owens N."/>
            <person name="Weber N.D."/>
            <person name="Virtaneva K."/>
            <person name="Barbian K."/>
            <person name="Babar A."/>
            <person name="Rosenke K."/>
        </authorList>
    </citation>
    <scope>NUCLEOTIDE SEQUENCE [LARGE SCALE GENOMIC DNA]</scope>
    <source>
        <strain evidence="13">CBS 101.48</strain>
    </source>
</reference>
<evidence type="ECO:0000256" key="4">
    <source>
        <dbReference type="ARBA" id="ARBA00022670"/>
    </source>
</evidence>
<dbReference type="SUPFAM" id="SSF55486">
    <property type="entry name" value="Metalloproteases ('zincins'), catalytic domain"/>
    <property type="match status" value="1"/>
</dbReference>
<feature type="binding site" evidence="10">
    <location>
        <begin position="131"/>
        <end position="133"/>
    </location>
    <ligand>
        <name>a peptide</name>
        <dbReference type="ChEBI" id="CHEBI:60466"/>
    </ligand>
</feature>
<dbReference type="FunCoup" id="A0A163K3Q7">
    <property type="interactions" value="930"/>
</dbReference>
<dbReference type="GO" id="GO:0008237">
    <property type="term" value="F:metallopeptidase activity"/>
    <property type="evidence" value="ECO:0007669"/>
    <property type="project" value="UniProtKB-KW"/>
</dbReference>
<protein>
    <recommendedName>
        <fullName evidence="12">Peptidase M1 leukotriene A4 hydrolase/aminopeptidase C-terminal domain-containing protein</fullName>
    </recommendedName>
</protein>
<dbReference type="InterPro" id="IPR027268">
    <property type="entry name" value="Peptidase_M4/M1_CTD_sf"/>
</dbReference>
<dbReference type="InterPro" id="IPR016024">
    <property type="entry name" value="ARM-type_fold"/>
</dbReference>
<dbReference type="InterPro" id="IPR049980">
    <property type="entry name" value="LTA4H_cat"/>
</dbReference>
<dbReference type="Pfam" id="PF01433">
    <property type="entry name" value="Peptidase_M1"/>
    <property type="match status" value="1"/>
</dbReference>
<dbReference type="GO" id="GO:0005829">
    <property type="term" value="C:cytosol"/>
    <property type="evidence" value="ECO:0007669"/>
    <property type="project" value="TreeGrafter"/>
</dbReference>
<dbReference type="SUPFAM" id="SSF48371">
    <property type="entry name" value="ARM repeat"/>
    <property type="match status" value="1"/>
</dbReference>
<evidence type="ECO:0000259" key="12">
    <source>
        <dbReference type="SMART" id="SM01263"/>
    </source>
</evidence>
<evidence type="ECO:0000313" key="13">
    <source>
        <dbReference type="EMBL" id="SAM04053.1"/>
    </source>
</evidence>
<dbReference type="SMART" id="SM01263">
    <property type="entry name" value="Leuk-A4-hydro_C"/>
    <property type="match status" value="1"/>
</dbReference>
<feature type="binding site" evidence="11">
    <location>
        <position position="287"/>
    </location>
    <ligand>
        <name>Zn(2+)</name>
        <dbReference type="ChEBI" id="CHEBI:29105"/>
        <note>catalytic</note>
    </ligand>
</feature>
<proteinExistence type="inferred from homology"/>
<dbReference type="OMA" id="FPGNHHP"/>
<feature type="binding site" evidence="10">
    <location>
        <begin position="554"/>
        <end position="556"/>
    </location>
    <ligand>
        <name>a peptide</name>
        <dbReference type="ChEBI" id="CHEBI:60466"/>
    </ligand>
</feature>
<dbReference type="Gene3D" id="1.25.40.320">
    <property type="entry name" value="Peptidase M1, leukotriene A4 hydrolase/aminopeptidase C-terminal domain"/>
    <property type="match status" value="1"/>
</dbReference>
<organism evidence="13">
    <name type="scientific">Absidia glauca</name>
    <name type="common">Pin mould</name>
    <dbReference type="NCBI Taxonomy" id="4829"/>
    <lineage>
        <taxon>Eukaryota</taxon>
        <taxon>Fungi</taxon>
        <taxon>Fungi incertae sedis</taxon>
        <taxon>Mucoromycota</taxon>
        <taxon>Mucoromycotina</taxon>
        <taxon>Mucoromycetes</taxon>
        <taxon>Mucorales</taxon>
        <taxon>Cunninghamellaceae</taxon>
        <taxon>Absidia</taxon>
    </lineage>
</organism>
<dbReference type="FunFam" id="1.25.40.320:FF:000001">
    <property type="entry name" value="Leukotriene A(4) hydrolase"/>
    <property type="match status" value="1"/>
</dbReference>
<dbReference type="SUPFAM" id="SSF63737">
    <property type="entry name" value="Leukotriene A4 hydrolase N-terminal domain"/>
    <property type="match status" value="1"/>
</dbReference>